<proteinExistence type="predicted"/>
<accession>A0ABR3YJL0</accession>
<dbReference type="EMBL" id="JAWDJO010000282">
    <property type="protein sequence ID" value="KAL1888052.1"/>
    <property type="molecule type" value="Genomic_DNA"/>
</dbReference>
<comment type="caution">
    <text evidence="1">The sequence shown here is derived from an EMBL/GenBank/DDBJ whole genome shotgun (WGS) entry which is preliminary data.</text>
</comment>
<evidence type="ECO:0000313" key="2">
    <source>
        <dbReference type="Proteomes" id="UP001583280"/>
    </source>
</evidence>
<keyword evidence="2" id="KW-1185">Reference proteome</keyword>
<evidence type="ECO:0000313" key="1">
    <source>
        <dbReference type="EMBL" id="KAL1888052.1"/>
    </source>
</evidence>
<protein>
    <submittedName>
        <fullName evidence="1">Uncharacterized protein</fullName>
    </submittedName>
</protein>
<gene>
    <name evidence="1" type="ORF">Cpir12675_006322</name>
</gene>
<organism evidence="1 2">
    <name type="scientific">Ceratocystis pirilliformis</name>
    <dbReference type="NCBI Taxonomy" id="259994"/>
    <lineage>
        <taxon>Eukaryota</taxon>
        <taxon>Fungi</taxon>
        <taxon>Dikarya</taxon>
        <taxon>Ascomycota</taxon>
        <taxon>Pezizomycotina</taxon>
        <taxon>Sordariomycetes</taxon>
        <taxon>Hypocreomycetidae</taxon>
        <taxon>Microascales</taxon>
        <taxon>Ceratocystidaceae</taxon>
        <taxon>Ceratocystis</taxon>
    </lineage>
</organism>
<reference evidence="1 2" key="1">
    <citation type="journal article" date="2024" name="IMA Fungus">
        <title>IMA Genome - F19 : A genome assembly and annotation guide to empower mycologists, including annotated draft genome sequences of Ceratocystis pirilliformis, Diaporthe australafricana, Fusarium ophioides, Paecilomyces lecythidis, and Sporothrix stenoceras.</title>
        <authorList>
            <person name="Aylward J."/>
            <person name="Wilson A.M."/>
            <person name="Visagie C.M."/>
            <person name="Spraker J."/>
            <person name="Barnes I."/>
            <person name="Buitendag C."/>
            <person name="Ceriani C."/>
            <person name="Del Mar Angel L."/>
            <person name="du Plessis D."/>
            <person name="Fuchs T."/>
            <person name="Gasser K."/>
            <person name="Kramer D."/>
            <person name="Li W."/>
            <person name="Munsamy K."/>
            <person name="Piso A."/>
            <person name="Price J.L."/>
            <person name="Sonnekus B."/>
            <person name="Thomas C."/>
            <person name="van der Nest A."/>
            <person name="van Dijk A."/>
            <person name="van Heerden A."/>
            <person name="van Vuuren N."/>
            <person name="Yilmaz N."/>
            <person name="Duong T.A."/>
            <person name="van der Merwe N.A."/>
            <person name="Wingfield M.J."/>
            <person name="Wingfield B.D."/>
        </authorList>
    </citation>
    <scope>NUCLEOTIDE SEQUENCE [LARGE SCALE GENOMIC DNA]</scope>
    <source>
        <strain evidence="1 2">CMW 12675</strain>
    </source>
</reference>
<name>A0ABR3YJL0_9PEZI</name>
<dbReference type="Proteomes" id="UP001583280">
    <property type="component" value="Unassembled WGS sequence"/>
</dbReference>
<sequence>MRKVTVEERRLINTSVAPLSARISGSEATPAFGLESIETAGLEHTEEPPVIQTADITIQFYLSDHGYYASSFVNGDTRMYSNHYAEYGTETMLHLYFDEERKVASIRDNNLRYEQDHEDKPPLYKIFKAVSYAQGVNYFAMDWIAMDIDSLDTLNLINDYHERNNLPLEADIRLTQENKYWGSFTDSDYYQQASQMIPWGIDKIIIRRQGRVIEGTDYPTTVAYLILFSFKSSQNFS</sequence>